<evidence type="ECO:0000313" key="2">
    <source>
        <dbReference type="Proteomes" id="UP000292027"/>
    </source>
</evidence>
<comment type="caution">
    <text evidence="1">The sequence shown here is derived from an EMBL/GenBank/DDBJ whole genome shotgun (WGS) entry which is preliminary data.</text>
</comment>
<dbReference type="RefSeq" id="WP_130449722.1">
    <property type="nucleotide sequence ID" value="NZ_SHKR01000018.1"/>
</dbReference>
<dbReference type="CDD" id="cd00093">
    <property type="entry name" value="HTH_XRE"/>
    <property type="match status" value="1"/>
</dbReference>
<dbReference type="OrthoDB" id="3690688at2"/>
<gene>
    <name evidence="1" type="ORF">EV645_7819</name>
</gene>
<evidence type="ECO:0008006" key="3">
    <source>
        <dbReference type="Google" id="ProtNLM"/>
    </source>
</evidence>
<name>A0A4Q7VYF6_9ACTN</name>
<dbReference type="InterPro" id="IPR001387">
    <property type="entry name" value="Cro/C1-type_HTH"/>
</dbReference>
<evidence type="ECO:0000313" key="1">
    <source>
        <dbReference type="EMBL" id="RZU01723.1"/>
    </source>
</evidence>
<dbReference type="AlphaFoldDB" id="A0A4Q7VYF6"/>
<proteinExistence type="predicted"/>
<accession>A0A4Q7VYF6</accession>
<organism evidence="1 2">
    <name type="scientific">Kribbella rubisoli</name>
    <dbReference type="NCBI Taxonomy" id="3075929"/>
    <lineage>
        <taxon>Bacteria</taxon>
        <taxon>Bacillati</taxon>
        <taxon>Actinomycetota</taxon>
        <taxon>Actinomycetes</taxon>
        <taxon>Propionibacteriales</taxon>
        <taxon>Kribbellaceae</taxon>
        <taxon>Kribbella</taxon>
    </lineage>
</organism>
<protein>
    <recommendedName>
        <fullName evidence="3">XRE family transcriptional regulator</fullName>
    </recommendedName>
</protein>
<keyword evidence="2" id="KW-1185">Reference proteome</keyword>
<reference evidence="1 2" key="1">
    <citation type="journal article" date="2015" name="Stand. Genomic Sci.">
        <title>Genomic Encyclopedia of Bacterial and Archaeal Type Strains, Phase III: the genomes of soil and plant-associated and newly described type strains.</title>
        <authorList>
            <person name="Whitman W.B."/>
            <person name="Woyke T."/>
            <person name="Klenk H.P."/>
            <person name="Zhou Y."/>
            <person name="Lilburn T.G."/>
            <person name="Beck B.J."/>
            <person name="De Vos P."/>
            <person name="Vandamme P."/>
            <person name="Eisen J.A."/>
            <person name="Garrity G."/>
            <person name="Hugenholtz P."/>
            <person name="Kyrpides N.C."/>
        </authorList>
    </citation>
    <scope>NUCLEOTIDE SEQUENCE [LARGE SCALE GENOMIC DNA]</scope>
    <source>
        <strain evidence="1 2">VKM Ac-2540</strain>
    </source>
</reference>
<dbReference type="EMBL" id="SHKR01000018">
    <property type="protein sequence ID" value="RZU01723.1"/>
    <property type="molecule type" value="Genomic_DNA"/>
</dbReference>
<dbReference type="Proteomes" id="UP000292027">
    <property type="component" value="Unassembled WGS sequence"/>
</dbReference>
<sequence>MVKSVEASVPAVTPEASFADALRQAISRRGLALNRIRTHLADRGLNVGVATLSTWQSGRRIPREDSLAVITALEELLQVPTGWLTVRIPPAREPGTSPQPYAVVDYAEALSRLLDRLRRDAHGRLRNVTVLEEVRIGADRSAQRRSVIQSVVAVQPVDRLIIAHQGEMGCDAEQLALRALSGCRTGRIARSPEAGALLGELLLDRVLAVGETAVVHYEIDDPSGLPTTDYQRFSEWGGMHYVLEVQFDRAALPVRVYELRRRHTSGPNLVHRELMLTPDGRVHVIEPSADAGTVGIAWEWD</sequence>